<reference evidence="1" key="1">
    <citation type="journal article" date="2013" name="Genetics">
        <title>The draft genome and transcriptome of Panagrellus redivivus are shaped by the harsh demands of a free-living lifestyle.</title>
        <authorList>
            <person name="Srinivasan J."/>
            <person name="Dillman A.R."/>
            <person name="Macchietto M.G."/>
            <person name="Heikkinen L."/>
            <person name="Lakso M."/>
            <person name="Fracchia K.M."/>
            <person name="Antoshechkin I."/>
            <person name="Mortazavi A."/>
            <person name="Wong G."/>
            <person name="Sternberg P.W."/>
        </authorList>
    </citation>
    <scope>NUCLEOTIDE SEQUENCE [LARGE SCALE GENOMIC DNA]</scope>
    <source>
        <strain evidence="1">MT8872</strain>
    </source>
</reference>
<reference evidence="2" key="2">
    <citation type="submission" date="2020-10" db="UniProtKB">
        <authorList>
            <consortium name="WormBaseParasite"/>
        </authorList>
    </citation>
    <scope>IDENTIFICATION</scope>
</reference>
<dbReference type="Proteomes" id="UP000492821">
    <property type="component" value="Unassembled WGS sequence"/>
</dbReference>
<accession>A0A7E4ZPZ1</accession>
<sequence length="88" mass="9765">MPLSLTSITFRDLLSFTCQNVRLGVEGARRPALIDLPPQGEFVFILLWPPLAPSIHGILQGEIHSFPGWHGPPIQLGPLSFVHPRSFE</sequence>
<organism evidence="1 2">
    <name type="scientific">Panagrellus redivivus</name>
    <name type="common">Microworm</name>
    <dbReference type="NCBI Taxonomy" id="6233"/>
    <lineage>
        <taxon>Eukaryota</taxon>
        <taxon>Metazoa</taxon>
        <taxon>Ecdysozoa</taxon>
        <taxon>Nematoda</taxon>
        <taxon>Chromadorea</taxon>
        <taxon>Rhabditida</taxon>
        <taxon>Tylenchina</taxon>
        <taxon>Panagrolaimomorpha</taxon>
        <taxon>Panagrolaimoidea</taxon>
        <taxon>Panagrolaimidae</taxon>
        <taxon>Panagrellus</taxon>
    </lineage>
</organism>
<evidence type="ECO:0000313" key="2">
    <source>
        <dbReference type="WBParaSite" id="Pan_g10475.t1"/>
    </source>
</evidence>
<proteinExistence type="predicted"/>
<dbReference type="WBParaSite" id="Pan_g10475.t1">
    <property type="protein sequence ID" value="Pan_g10475.t1"/>
    <property type="gene ID" value="Pan_g10475"/>
</dbReference>
<evidence type="ECO:0000313" key="1">
    <source>
        <dbReference type="Proteomes" id="UP000492821"/>
    </source>
</evidence>
<protein>
    <submittedName>
        <fullName evidence="2">Uncharacterized protein</fullName>
    </submittedName>
</protein>
<keyword evidence="1" id="KW-1185">Reference proteome</keyword>
<dbReference type="AlphaFoldDB" id="A0A7E4ZPZ1"/>
<name>A0A7E4ZPZ1_PANRE</name>